<dbReference type="Proteomes" id="UP000485058">
    <property type="component" value="Unassembled WGS sequence"/>
</dbReference>
<protein>
    <submittedName>
        <fullName evidence="2">Uncharacterized protein</fullName>
    </submittedName>
</protein>
<accession>A0A6A0A3X8</accession>
<sequence>MTAVQPRQLVKQQQQAVVHEQQCMGSSSSRL</sequence>
<feature type="region of interest" description="Disordered" evidence="1">
    <location>
        <begin position="1"/>
        <end position="31"/>
    </location>
</feature>
<keyword evidence="3" id="KW-1185">Reference proteome</keyword>
<dbReference type="AlphaFoldDB" id="A0A6A0A3X8"/>
<feature type="compositionally biased region" description="Low complexity" evidence="1">
    <location>
        <begin position="1"/>
        <end position="22"/>
    </location>
</feature>
<feature type="non-terminal residue" evidence="2">
    <location>
        <position position="1"/>
    </location>
</feature>
<evidence type="ECO:0000313" key="3">
    <source>
        <dbReference type="Proteomes" id="UP000485058"/>
    </source>
</evidence>
<dbReference type="EMBL" id="BLLF01003361">
    <property type="protein sequence ID" value="GFH27134.1"/>
    <property type="molecule type" value="Genomic_DNA"/>
</dbReference>
<proteinExistence type="predicted"/>
<reference evidence="2 3" key="1">
    <citation type="submission" date="2020-02" db="EMBL/GenBank/DDBJ databases">
        <title>Draft genome sequence of Haematococcus lacustris strain NIES-144.</title>
        <authorList>
            <person name="Morimoto D."/>
            <person name="Nakagawa S."/>
            <person name="Yoshida T."/>
            <person name="Sawayama S."/>
        </authorList>
    </citation>
    <scope>NUCLEOTIDE SEQUENCE [LARGE SCALE GENOMIC DNA]</scope>
    <source>
        <strain evidence="2 3">NIES-144</strain>
    </source>
</reference>
<evidence type="ECO:0000313" key="2">
    <source>
        <dbReference type="EMBL" id="GFH27134.1"/>
    </source>
</evidence>
<comment type="caution">
    <text evidence="2">The sequence shown here is derived from an EMBL/GenBank/DDBJ whole genome shotgun (WGS) entry which is preliminary data.</text>
</comment>
<gene>
    <name evidence="2" type="ORF">HaLaN_25404</name>
</gene>
<evidence type="ECO:0000256" key="1">
    <source>
        <dbReference type="SAM" id="MobiDB-lite"/>
    </source>
</evidence>
<organism evidence="2 3">
    <name type="scientific">Haematococcus lacustris</name>
    <name type="common">Green alga</name>
    <name type="synonym">Haematococcus pluvialis</name>
    <dbReference type="NCBI Taxonomy" id="44745"/>
    <lineage>
        <taxon>Eukaryota</taxon>
        <taxon>Viridiplantae</taxon>
        <taxon>Chlorophyta</taxon>
        <taxon>core chlorophytes</taxon>
        <taxon>Chlorophyceae</taxon>
        <taxon>CS clade</taxon>
        <taxon>Chlamydomonadales</taxon>
        <taxon>Haematococcaceae</taxon>
        <taxon>Haematococcus</taxon>
    </lineage>
</organism>
<name>A0A6A0A3X8_HAELA</name>